<dbReference type="SUPFAM" id="SSF51905">
    <property type="entry name" value="FAD/NAD(P)-binding domain"/>
    <property type="match status" value="2"/>
</dbReference>
<evidence type="ECO:0000256" key="14">
    <source>
        <dbReference type="ARBA" id="ARBA00023014"/>
    </source>
</evidence>
<feature type="signal peptide" evidence="17">
    <location>
        <begin position="1"/>
        <end position="15"/>
    </location>
</feature>
<dbReference type="GO" id="GO:0008942">
    <property type="term" value="F:nitrite reductase [NAD(P)H] activity"/>
    <property type="evidence" value="ECO:0007669"/>
    <property type="project" value="InterPro"/>
</dbReference>
<dbReference type="UniPathway" id="UPA00653"/>
<evidence type="ECO:0000256" key="12">
    <source>
        <dbReference type="ARBA" id="ARBA00023002"/>
    </source>
</evidence>
<keyword evidence="6" id="KW-0004">4Fe-4S</keyword>
<dbReference type="InterPro" id="IPR012748">
    <property type="entry name" value="Rieske-like_NirD"/>
</dbReference>
<keyword evidence="9" id="KW-0001">2Fe-2S</keyword>
<evidence type="ECO:0000256" key="13">
    <source>
        <dbReference type="ARBA" id="ARBA00023004"/>
    </source>
</evidence>
<keyword evidence="12" id="KW-0560">Oxidoreductase</keyword>
<dbReference type="InterPro" id="IPR023753">
    <property type="entry name" value="FAD/NAD-binding_dom"/>
</dbReference>
<evidence type="ECO:0000256" key="2">
    <source>
        <dbReference type="ARBA" id="ARBA00001966"/>
    </source>
</evidence>
<evidence type="ECO:0000256" key="15">
    <source>
        <dbReference type="ARBA" id="ARBA00023063"/>
    </source>
</evidence>
<evidence type="ECO:0000256" key="7">
    <source>
        <dbReference type="ARBA" id="ARBA00022617"/>
    </source>
</evidence>
<dbReference type="Pfam" id="PF04324">
    <property type="entry name" value="Fer2_BFD"/>
    <property type="match status" value="1"/>
</dbReference>
<dbReference type="AlphaFoldDB" id="A0A8J2WYU7"/>
<evidence type="ECO:0000313" key="19">
    <source>
        <dbReference type="EMBL" id="CAH0367211.1"/>
    </source>
</evidence>
<dbReference type="InterPro" id="IPR045854">
    <property type="entry name" value="NO2/SO3_Rdtase_4Fe4S_sf"/>
</dbReference>
<dbReference type="Gene3D" id="3.50.50.60">
    <property type="entry name" value="FAD/NAD(P)-binding domain"/>
    <property type="match status" value="2"/>
</dbReference>
<dbReference type="Pfam" id="PF13806">
    <property type="entry name" value="Rieske_2"/>
    <property type="match status" value="1"/>
</dbReference>
<dbReference type="GO" id="GO:0051539">
    <property type="term" value="F:4 iron, 4 sulfur cluster binding"/>
    <property type="evidence" value="ECO:0007669"/>
    <property type="project" value="UniProtKB-KW"/>
</dbReference>
<name>A0A8J2WYU7_9STRA</name>
<comment type="caution">
    <text evidence="19">The sequence shown here is derived from an EMBL/GenBank/DDBJ whole genome shotgun (WGS) entry which is preliminary data.</text>
</comment>
<keyword evidence="17" id="KW-0732">Signal</keyword>
<evidence type="ECO:0000256" key="8">
    <source>
        <dbReference type="ARBA" id="ARBA00022630"/>
    </source>
</evidence>
<dbReference type="Pfam" id="PF18267">
    <property type="entry name" value="Rubredoxin_C"/>
    <property type="match status" value="1"/>
</dbReference>
<proteinExistence type="inferred from homology"/>
<dbReference type="Pfam" id="PF07992">
    <property type="entry name" value="Pyr_redox_2"/>
    <property type="match status" value="1"/>
</dbReference>
<dbReference type="SUPFAM" id="SSF55124">
    <property type="entry name" value="Nitrite/Sulfite reductase N-terminal domain-like"/>
    <property type="match status" value="1"/>
</dbReference>
<evidence type="ECO:0000256" key="4">
    <source>
        <dbReference type="ARBA" id="ARBA00005096"/>
    </source>
</evidence>
<dbReference type="GO" id="GO:0046872">
    <property type="term" value="F:metal ion binding"/>
    <property type="evidence" value="ECO:0007669"/>
    <property type="project" value="UniProtKB-KW"/>
</dbReference>
<dbReference type="Pfam" id="PF03460">
    <property type="entry name" value="NIR_SIR_ferr"/>
    <property type="match status" value="1"/>
</dbReference>
<evidence type="ECO:0000256" key="16">
    <source>
        <dbReference type="ARBA" id="ARBA00034078"/>
    </source>
</evidence>
<dbReference type="CDD" id="cd19944">
    <property type="entry name" value="NirB_Fer2_BFD-like_2"/>
    <property type="match status" value="1"/>
</dbReference>
<dbReference type="InterPro" id="IPR052034">
    <property type="entry name" value="NasD-like"/>
</dbReference>
<dbReference type="NCBIfam" id="TIGR02374">
    <property type="entry name" value="nitri_red_nirB"/>
    <property type="match status" value="1"/>
</dbReference>
<dbReference type="InterPro" id="IPR006067">
    <property type="entry name" value="NO2/SO3_Rdtase_4Fe4S_dom"/>
</dbReference>
<keyword evidence="15" id="KW-0534">Nitrate assimilation</keyword>
<dbReference type="Gene3D" id="3.30.413.10">
    <property type="entry name" value="Sulfite Reductase Hemoprotein, domain 1"/>
    <property type="match status" value="1"/>
</dbReference>
<keyword evidence="7" id="KW-0349">Heme</keyword>
<dbReference type="InterPro" id="IPR036136">
    <property type="entry name" value="Nit/Sulf_reduc_fer-like_dom_sf"/>
</dbReference>
<dbReference type="Gene3D" id="2.102.10.10">
    <property type="entry name" value="Rieske [2Fe-2S] iron-sulphur domain"/>
    <property type="match status" value="1"/>
</dbReference>
<dbReference type="NCBIfam" id="NF011565">
    <property type="entry name" value="PRK14989.1"/>
    <property type="match status" value="1"/>
</dbReference>
<comment type="pathway">
    <text evidence="4">Nitrogen metabolism; nitrate reduction (assimilation).</text>
</comment>
<dbReference type="PRINTS" id="PR00397">
    <property type="entry name" value="SIROHAEM"/>
</dbReference>
<dbReference type="GO" id="GO:0042128">
    <property type="term" value="P:nitrate assimilation"/>
    <property type="evidence" value="ECO:0007669"/>
    <property type="project" value="UniProtKB-UniPathway"/>
</dbReference>
<organism evidence="19 20">
    <name type="scientific">Pelagomonas calceolata</name>
    <dbReference type="NCBI Taxonomy" id="35677"/>
    <lineage>
        <taxon>Eukaryota</taxon>
        <taxon>Sar</taxon>
        <taxon>Stramenopiles</taxon>
        <taxon>Ochrophyta</taxon>
        <taxon>Pelagophyceae</taxon>
        <taxon>Pelagomonadales</taxon>
        <taxon>Pelagomonadaceae</taxon>
        <taxon>Pelagomonas</taxon>
    </lineage>
</organism>
<evidence type="ECO:0000313" key="20">
    <source>
        <dbReference type="Proteomes" id="UP000789595"/>
    </source>
</evidence>
<dbReference type="GO" id="GO:0050660">
    <property type="term" value="F:flavin adenine dinucleotide binding"/>
    <property type="evidence" value="ECO:0007669"/>
    <property type="project" value="InterPro"/>
</dbReference>
<keyword evidence="11" id="KW-0274">FAD</keyword>
<comment type="similarity">
    <text evidence="5">Belongs to the nitrite and sulfite reductase 4Fe-4S domain family.</text>
</comment>
<evidence type="ECO:0000256" key="5">
    <source>
        <dbReference type="ARBA" id="ARBA00010429"/>
    </source>
</evidence>
<evidence type="ECO:0000256" key="1">
    <source>
        <dbReference type="ARBA" id="ARBA00001929"/>
    </source>
</evidence>
<keyword evidence="13" id="KW-0408">Iron</keyword>
<dbReference type="FunFam" id="3.30.413.10:FF:000007">
    <property type="entry name" value="Nitrite reductase [NAD(P)H] large subunit"/>
    <property type="match status" value="1"/>
</dbReference>
<dbReference type="InterPro" id="IPR036922">
    <property type="entry name" value="Rieske_2Fe-2S_sf"/>
</dbReference>
<gene>
    <name evidence="19" type="ORF">PECAL_2P02240</name>
</gene>
<protein>
    <recommendedName>
        <fullName evidence="18">Rieske domain-containing protein</fullName>
    </recommendedName>
</protein>
<keyword evidence="10" id="KW-0479">Metal-binding</keyword>
<evidence type="ECO:0000256" key="9">
    <source>
        <dbReference type="ARBA" id="ARBA00022714"/>
    </source>
</evidence>
<keyword evidence="20" id="KW-1185">Reference proteome</keyword>
<dbReference type="InterPro" id="IPR007419">
    <property type="entry name" value="BFD-like_2Fe2S-bd_dom"/>
</dbReference>
<comment type="cofactor">
    <cofactor evidence="16">
        <name>[2Fe-2S] cluster</name>
        <dbReference type="ChEBI" id="CHEBI:190135"/>
    </cofactor>
</comment>
<dbReference type="PANTHER" id="PTHR43809:SF1">
    <property type="entry name" value="NITRITE REDUCTASE (NADH) LARGE SUBUNIT"/>
    <property type="match status" value="1"/>
</dbReference>
<comment type="cofactor">
    <cofactor evidence="1">
        <name>siroheme</name>
        <dbReference type="ChEBI" id="CHEBI:60052"/>
    </cofactor>
</comment>
<dbReference type="Pfam" id="PF01077">
    <property type="entry name" value="NIR_SIR"/>
    <property type="match status" value="1"/>
</dbReference>
<comment type="cofactor">
    <cofactor evidence="3">
        <name>FAD</name>
        <dbReference type="ChEBI" id="CHEBI:57692"/>
    </cofactor>
</comment>
<dbReference type="InterPro" id="IPR041854">
    <property type="entry name" value="BFD-like_2Fe2S-bd_dom_sf"/>
</dbReference>
<dbReference type="PROSITE" id="PS00365">
    <property type="entry name" value="NIR_SIR"/>
    <property type="match status" value="1"/>
</dbReference>
<dbReference type="PRINTS" id="PR00368">
    <property type="entry name" value="FADPNR"/>
</dbReference>
<keyword evidence="8" id="KW-0285">Flavoprotein</keyword>
<dbReference type="InterPro" id="IPR041575">
    <property type="entry name" value="Rubredoxin_C"/>
</dbReference>
<evidence type="ECO:0000256" key="3">
    <source>
        <dbReference type="ARBA" id="ARBA00001974"/>
    </source>
</evidence>
<dbReference type="InterPro" id="IPR006066">
    <property type="entry name" value="NO2/SO3_Rdtase_FeS/sirohaem_BS"/>
</dbReference>
<feature type="chain" id="PRO_5035223007" description="Rieske domain-containing protein" evidence="17">
    <location>
        <begin position="16"/>
        <end position="1062"/>
    </location>
</feature>
<dbReference type="EMBL" id="CAKKNE010000002">
    <property type="protein sequence ID" value="CAH0367211.1"/>
    <property type="molecule type" value="Genomic_DNA"/>
</dbReference>
<sequence>MQALTCALLVAAANGFYSPQQKAKVAPRALARAAKEGQAAAGEKQRIVVVGNGMVGQRLVELCADKLAERGASDDVDIVSFCEERLAAYNRVRLTSWFETRDADDLSLVGSYKDAPQGEWYASEERPNCKVRVGDLATGLDVDKKTVACGDELVSYDKCVLATGSYPFVPPIPGKDLPGVFVYRTIDDLEALVAYQKAHGVKSAAVIGGGLLGLEAAKAMHDLGMKTHILEYAPILMCRQIDQGGHDALVGMVEDLGLEVHCDARTKAFEADADGRVSRVTFETEGWDDLDVGIVVVSAGIRPRDEVARDAVECHERGGVVVSDTLQTSDKDVYAVGEVALHGGMIYGLVAPGYAMAEVAADHLVADLLGEEASSTFEGADLSTKLKLLGCDVANFGEASGDEALVWEDKLSRTYRKLFFSKTDEGWVLAGGILVGDADDYAELLALSKSGSVVEEPASLLTPLKMRGAGALEVDDSDPAKQICSCNAVSRGDLETFIQATGEETTYAEIKKCTKAGSGCGGCEPDVKKILKVELEKMGATVNNNLCAHFDYSRPELVAKIRLDEQNFKSFDEVLAAHGHGDGCEICKPAVASILASLHNEKVLEGDRAALQDTNDRSLANMQRGGSYSVVPRVPGGEILPEQLIVLGEVAKKYDLYSKITGAQRVDLFGAAKADLPSIWADLGKVGFESGHAYGKALRTVKSCVGSSWCRYGVQNSVDFAITVENRYKGLRSPHKMKSAVSGCTRECAEAQCKDFGMIATEHGYDLYVAGNGGMNPRHGALLASGIDEATTLKYIDRFLMYYILTAERLERTAPWFERLASTDEARLKALQDVIIDDSLGICDELDKRMEHHLATYHDEWAEVVKNPDKFAHLFKQFANTDEVQPADEMIEFVETRGQRRPVDWPADGEAQTNWRPPSLSVFERSEHSWQDFGPADAFQPNLGTAVLYGKTQLAVFKLKDGSVFATQNMCPHKQAFVLAQGIASDGEVPKVACPLHKKQFDLSSGKEINGGDLEIVTFEAKVQDGRMMLHLPPRDEVDAVLATDKLRVCSEAPVEEPVFSR</sequence>
<dbReference type="PROSITE" id="PS51296">
    <property type="entry name" value="RIESKE"/>
    <property type="match status" value="1"/>
</dbReference>
<evidence type="ECO:0000256" key="6">
    <source>
        <dbReference type="ARBA" id="ARBA00022485"/>
    </source>
</evidence>
<dbReference type="PANTHER" id="PTHR43809">
    <property type="entry name" value="NITRITE REDUCTASE (NADH) LARGE SUBUNIT"/>
    <property type="match status" value="1"/>
</dbReference>
<evidence type="ECO:0000256" key="11">
    <source>
        <dbReference type="ARBA" id="ARBA00022827"/>
    </source>
</evidence>
<dbReference type="InterPro" id="IPR017941">
    <property type="entry name" value="Rieske_2Fe-2S"/>
</dbReference>
<dbReference type="OrthoDB" id="432169at2759"/>
<keyword evidence="14" id="KW-0411">Iron-sulfur</keyword>
<feature type="domain" description="Rieske" evidence="18">
    <location>
        <begin position="931"/>
        <end position="1030"/>
    </location>
</feature>
<evidence type="ECO:0000256" key="17">
    <source>
        <dbReference type="SAM" id="SignalP"/>
    </source>
</evidence>
<dbReference type="GO" id="GO:0051537">
    <property type="term" value="F:2 iron, 2 sulfur cluster binding"/>
    <property type="evidence" value="ECO:0007669"/>
    <property type="project" value="UniProtKB-KW"/>
</dbReference>
<dbReference type="SUPFAM" id="SSF56014">
    <property type="entry name" value="Nitrite and sulphite reductase 4Fe-4S domain-like"/>
    <property type="match status" value="1"/>
</dbReference>
<dbReference type="PRINTS" id="PR00411">
    <property type="entry name" value="PNDRDTASEI"/>
</dbReference>
<accession>A0A8J2WYU7</accession>
<dbReference type="GO" id="GO:0020037">
    <property type="term" value="F:heme binding"/>
    <property type="evidence" value="ECO:0007669"/>
    <property type="project" value="InterPro"/>
</dbReference>
<dbReference type="Gene3D" id="1.10.10.1100">
    <property type="entry name" value="BFD-like [2Fe-2S]-binding domain"/>
    <property type="match status" value="1"/>
</dbReference>
<comment type="cofactor">
    <cofactor evidence="2">
        <name>[4Fe-4S] cluster</name>
        <dbReference type="ChEBI" id="CHEBI:49883"/>
    </cofactor>
</comment>
<dbReference type="InterPro" id="IPR036188">
    <property type="entry name" value="FAD/NAD-bd_sf"/>
</dbReference>
<dbReference type="InterPro" id="IPR005117">
    <property type="entry name" value="NiRdtase/SiRdtase_haem-b_fer"/>
</dbReference>
<evidence type="ECO:0000259" key="18">
    <source>
        <dbReference type="PROSITE" id="PS51296"/>
    </source>
</evidence>
<dbReference type="Proteomes" id="UP000789595">
    <property type="component" value="Unassembled WGS sequence"/>
</dbReference>
<evidence type="ECO:0000256" key="10">
    <source>
        <dbReference type="ARBA" id="ARBA00022723"/>
    </source>
</evidence>
<dbReference type="InterPro" id="IPR012744">
    <property type="entry name" value="Nitri_red_NirB"/>
</dbReference>
<dbReference type="GO" id="GO:0050661">
    <property type="term" value="F:NADP binding"/>
    <property type="evidence" value="ECO:0007669"/>
    <property type="project" value="InterPro"/>
</dbReference>
<dbReference type="NCBIfam" id="TIGR02378">
    <property type="entry name" value="nirD_assim_sml"/>
    <property type="match status" value="1"/>
</dbReference>
<dbReference type="SUPFAM" id="SSF50022">
    <property type="entry name" value="ISP domain"/>
    <property type="match status" value="1"/>
</dbReference>
<reference evidence="19" key="1">
    <citation type="submission" date="2021-11" db="EMBL/GenBank/DDBJ databases">
        <authorList>
            <consortium name="Genoscope - CEA"/>
            <person name="William W."/>
        </authorList>
    </citation>
    <scope>NUCLEOTIDE SEQUENCE</scope>
</reference>